<protein>
    <submittedName>
        <fullName evidence="1">Uncharacterized protein</fullName>
    </submittedName>
</protein>
<feature type="non-terminal residue" evidence="1">
    <location>
        <position position="1"/>
    </location>
</feature>
<reference evidence="1 2" key="1">
    <citation type="submission" date="2020-02" db="EMBL/GenBank/DDBJ databases">
        <title>Out from the shadows clarifying the taxonomy of the family Cryomorphaceae and related taxa by utilizing the GTDB taxonomic framework.</title>
        <authorList>
            <person name="Bowman J.P."/>
        </authorList>
    </citation>
    <scope>NUCLEOTIDE SEQUENCE [LARGE SCALE GENOMIC DNA]</scope>
    <source>
        <strain evidence="1 2">QSSC 1-22</strain>
    </source>
</reference>
<evidence type="ECO:0000313" key="2">
    <source>
        <dbReference type="Proteomes" id="UP000486602"/>
    </source>
</evidence>
<gene>
    <name evidence="1" type="ORF">G3O08_20765</name>
</gene>
<accession>A0A7K3WWK2</accession>
<dbReference type="AlphaFoldDB" id="A0A7K3WWK2"/>
<evidence type="ECO:0000313" key="1">
    <source>
        <dbReference type="EMBL" id="NEN25928.1"/>
    </source>
</evidence>
<dbReference type="Proteomes" id="UP000486602">
    <property type="component" value="Unassembled WGS sequence"/>
</dbReference>
<comment type="caution">
    <text evidence="1">The sequence shown here is derived from an EMBL/GenBank/DDBJ whole genome shotgun (WGS) entry which is preliminary data.</text>
</comment>
<feature type="non-terminal residue" evidence="1">
    <location>
        <position position="267"/>
    </location>
</feature>
<sequence>YNVISQDVGHLSFTQAILGGFILPPSDGAGGYVETDYMLMEFQVNVPAGSAWVSTDIRHQTNVDTVDYSAMTFYGASLVDYENIPTFTVINAAAVVDCDDLGLNIGDACDDGDDNTENDVVTADCECVGTVILDCPALGANIGDACDDGDDSTENDVVTEDCACLGTPIFVCEADGGAIQFEDGSLVVTVCVDDDVPSTVDVAFATAPDAPEGYGATWVVTDADLNLLGLPATMADVEAINFDNAGAGNCLIWFLSFDADNSNADEA</sequence>
<organism evidence="1 2">
    <name type="scientific">Cryomorpha ignava</name>
    <dbReference type="NCBI Taxonomy" id="101383"/>
    <lineage>
        <taxon>Bacteria</taxon>
        <taxon>Pseudomonadati</taxon>
        <taxon>Bacteroidota</taxon>
        <taxon>Flavobacteriia</taxon>
        <taxon>Flavobacteriales</taxon>
        <taxon>Cryomorphaceae</taxon>
        <taxon>Cryomorpha</taxon>
    </lineage>
</organism>
<name>A0A7K3WWK2_9FLAO</name>
<keyword evidence="2" id="KW-1185">Reference proteome</keyword>
<proteinExistence type="predicted"/>
<dbReference type="EMBL" id="JAAGVY010000138">
    <property type="protein sequence ID" value="NEN25928.1"/>
    <property type="molecule type" value="Genomic_DNA"/>
</dbReference>